<keyword evidence="6" id="KW-1185">Reference proteome</keyword>
<dbReference type="InterPro" id="IPR000674">
    <property type="entry name" value="Ald_Oxase/Xan_DH_a/b"/>
</dbReference>
<reference evidence="5 6" key="1">
    <citation type="submission" date="2023-03" db="EMBL/GenBank/DDBJ databases">
        <title>Isolation and description of six Streptomyces strains from soil environments, able to metabolize different microbial glucans.</title>
        <authorList>
            <person name="Widen T."/>
            <person name="Larsbrink J."/>
        </authorList>
    </citation>
    <scope>NUCLEOTIDE SEQUENCE [LARGE SCALE GENOMIC DNA]</scope>
    <source>
        <strain evidence="5 6">Mut1</strain>
    </source>
</reference>
<dbReference type="Pfam" id="PF20256">
    <property type="entry name" value="MoCoBD_2"/>
    <property type="match status" value="2"/>
</dbReference>
<keyword evidence="2" id="KW-0560">Oxidoreductase</keyword>
<evidence type="ECO:0000259" key="4">
    <source>
        <dbReference type="SMART" id="SM01008"/>
    </source>
</evidence>
<keyword evidence="1" id="KW-0500">Molybdenum</keyword>
<dbReference type="Proteomes" id="UP001239522">
    <property type="component" value="Chromosome"/>
</dbReference>
<protein>
    <submittedName>
        <fullName evidence="5">Xanthine dehydrogenase family protein molybdopterin-binding subunit</fullName>
    </submittedName>
</protein>
<proteinExistence type="predicted"/>
<evidence type="ECO:0000256" key="3">
    <source>
        <dbReference type="SAM" id="MobiDB-lite"/>
    </source>
</evidence>
<dbReference type="Pfam" id="PF01315">
    <property type="entry name" value="Ald_Xan_dh_C"/>
    <property type="match status" value="1"/>
</dbReference>
<dbReference type="SMART" id="SM01008">
    <property type="entry name" value="Ald_Xan_dh_C"/>
    <property type="match status" value="1"/>
</dbReference>
<evidence type="ECO:0000313" key="5">
    <source>
        <dbReference type="EMBL" id="WLQ37818.1"/>
    </source>
</evidence>
<organism evidence="5 6">
    <name type="scientific">Streptomyces castrisilvae</name>
    <dbReference type="NCBI Taxonomy" id="3033811"/>
    <lineage>
        <taxon>Bacteria</taxon>
        <taxon>Bacillati</taxon>
        <taxon>Actinomycetota</taxon>
        <taxon>Actinomycetes</taxon>
        <taxon>Kitasatosporales</taxon>
        <taxon>Streptomycetaceae</taxon>
        <taxon>Streptomyces</taxon>
    </lineage>
</organism>
<feature type="compositionally biased region" description="Low complexity" evidence="3">
    <location>
        <begin position="1"/>
        <end position="17"/>
    </location>
</feature>
<sequence length="712" mass="75155">MTTTTGPSAATGAVGSGRTRVEGRDKVTGAARYAGEVPFARLAHGWLVLSTVARGRITAVADGPVLAMPGVLAVLHHGNAPRVDAGYVGMLGRPNPVVGLFQHDRVPFVGWPVALVVAETSEQAREAAEALAVSYEEEPHDVAFRAGRDDAYRPEDSPMVRADAEKGDLEARIGGAAFLVDEEYTTPEEHHCAMEPHAATARWDDGRLDVIDSNQGSTWVSAELAQLFSLDPASVRVRSEHIGGAFGSKGLSAHQVAAVMATTLLQRPVRVVMTRRQMFSLVGYRSPTAQRVRLAADADGRLRAFDHEALNLTSTVHEFVETSAVLGRVLYDADAHRSRHRVVRLDVPTPTWMRAPGEAPGSFAIESALDELAGKCGVDPIALRVRNEPATGPVSGLPFSSRNLLACFEEGARRFGWADRDPRPGLRREGRWLLGTGTAAASYPSGVGRSTAAVTAEADGTFTVRINAADIGTGARTAMALVAADALQVNPDRVRVRIGDSDLGPAAIAGGSTGTRSWGWAVRLAASDVRERLALGGAVPREGITARSDTADAIEALPEQERHSFGAQFAEVAVDITTGEVRARRLLGIFAAGVIVNPLTARSQLIGGMTWGLSMALHEEAVRDEASGGHVNADLAGYHVAAHADVPLIEADWVDDHVPGDPVGIKGIGEIGVVGVAAAVANAVWHATGVRHRHLPIRPDRVLRAAGDTPGA</sequence>
<evidence type="ECO:0000256" key="2">
    <source>
        <dbReference type="ARBA" id="ARBA00023002"/>
    </source>
</evidence>
<dbReference type="Gene3D" id="3.30.365.10">
    <property type="entry name" value="Aldehyde oxidase/xanthine dehydrogenase, molybdopterin binding domain"/>
    <property type="match status" value="4"/>
</dbReference>
<feature type="domain" description="Aldehyde oxidase/xanthine dehydrogenase a/b hammerhead" evidence="4">
    <location>
        <begin position="28"/>
        <end position="139"/>
    </location>
</feature>
<dbReference type="EMBL" id="CP120997">
    <property type="protein sequence ID" value="WLQ37818.1"/>
    <property type="molecule type" value="Genomic_DNA"/>
</dbReference>
<dbReference type="InterPro" id="IPR036856">
    <property type="entry name" value="Ald_Oxase/Xan_DH_a/b_sf"/>
</dbReference>
<dbReference type="RefSeq" id="WP_306060303.1">
    <property type="nucleotide sequence ID" value="NZ_CP120997.1"/>
</dbReference>
<accession>A0ABY9HTA8</accession>
<dbReference type="InterPro" id="IPR037165">
    <property type="entry name" value="AldOxase/xan_DH_Mopterin-bd_sf"/>
</dbReference>
<feature type="region of interest" description="Disordered" evidence="3">
    <location>
        <begin position="1"/>
        <end position="21"/>
    </location>
</feature>
<dbReference type="InterPro" id="IPR046867">
    <property type="entry name" value="AldOxase/xan_DH_MoCoBD2"/>
</dbReference>
<dbReference type="Gene3D" id="3.90.1170.50">
    <property type="entry name" value="Aldehyde oxidase/xanthine dehydrogenase, a/b hammerhead"/>
    <property type="match status" value="1"/>
</dbReference>
<dbReference type="Pfam" id="PF02738">
    <property type="entry name" value="MoCoBD_1"/>
    <property type="match status" value="1"/>
</dbReference>
<name>A0ABY9HTA8_9ACTN</name>
<dbReference type="InterPro" id="IPR016208">
    <property type="entry name" value="Ald_Oxase/xanthine_DH-like"/>
</dbReference>
<evidence type="ECO:0000256" key="1">
    <source>
        <dbReference type="ARBA" id="ARBA00022505"/>
    </source>
</evidence>
<gene>
    <name evidence="5" type="ORF">P8A18_32195</name>
</gene>
<dbReference type="PANTHER" id="PTHR11908:SF132">
    <property type="entry name" value="ALDEHYDE OXIDASE 1-RELATED"/>
    <property type="match status" value="1"/>
</dbReference>
<dbReference type="SUPFAM" id="SSF54665">
    <property type="entry name" value="CO dehydrogenase molybdoprotein N-domain-like"/>
    <property type="match status" value="1"/>
</dbReference>
<dbReference type="PANTHER" id="PTHR11908">
    <property type="entry name" value="XANTHINE DEHYDROGENASE"/>
    <property type="match status" value="1"/>
</dbReference>
<evidence type="ECO:0000313" key="6">
    <source>
        <dbReference type="Proteomes" id="UP001239522"/>
    </source>
</evidence>
<dbReference type="InterPro" id="IPR008274">
    <property type="entry name" value="AldOxase/xan_DH_MoCoBD1"/>
</dbReference>
<dbReference type="SUPFAM" id="SSF56003">
    <property type="entry name" value="Molybdenum cofactor-binding domain"/>
    <property type="match status" value="1"/>
</dbReference>